<name>A0A6J8DBL9_MYTCO</name>
<proteinExistence type="predicted"/>
<dbReference type="Proteomes" id="UP000507470">
    <property type="component" value="Unassembled WGS sequence"/>
</dbReference>
<feature type="region of interest" description="Disordered" evidence="1">
    <location>
        <begin position="45"/>
        <end position="91"/>
    </location>
</feature>
<evidence type="ECO:0000313" key="3">
    <source>
        <dbReference type="Proteomes" id="UP000507470"/>
    </source>
</evidence>
<dbReference type="AlphaFoldDB" id="A0A6J8DBL9"/>
<evidence type="ECO:0000313" key="2">
    <source>
        <dbReference type="EMBL" id="CAC5405319.1"/>
    </source>
</evidence>
<protein>
    <recommendedName>
        <fullName evidence="4">Reverse transcriptase domain-containing protein</fullName>
    </recommendedName>
</protein>
<accession>A0A6J8DBL9</accession>
<organism evidence="2 3">
    <name type="scientific">Mytilus coruscus</name>
    <name type="common">Sea mussel</name>
    <dbReference type="NCBI Taxonomy" id="42192"/>
    <lineage>
        <taxon>Eukaryota</taxon>
        <taxon>Metazoa</taxon>
        <taxon>Spiralia</taxon>
        <taxon>Lophotrochozoa</taxon>
        <taxon>Mollusca</taxon>
        <taxon>Bivalvia</taxon>
        <taxon>Autobranchia</taxon>
        <taxon>Pteriomorphia</taxon>
        <taxon>Mytilida</taxon>
        <taxon>Mytiloidea</taxon>
        <taxon>Mytilidae</taxon>
        <taxon>Mytilinae</taxon>
        <taxon>Mytilus</taxon>
    </lineage>
</organism>
<dbReference type="OrthoDB" id="416119at2759"/>
<gene>
    <name evidence="2" type="ORF">MCOR_39026</name>
</gene>
<evidence type="ECO:0008006" key="4">
    <source>
        <dbReference type="Google" id="ProtNLM"/>
    </source>
</evidence>
<dbReference type="EMBL" id="CACVKT020007119">
    <property type="protein sequence ID" value="CAC5405319.1"/>
    <property type="molecule type" value="Genomic_DNA"/>
</dbReference>
<reference evidence="2 3" key="1">
    <citation type="submission" date="2020-06" db="EMBL/GenBank/DDBJ databases">
        <authorList>
            <person name="Li R."/>
            <person name="Bekaert M."/>
        </authorList>
    </citation>
    <scope>NUCLEOTIDE SEQUENCE [LARGE SCALE GENOMIC DNA]</scope>
    <source>
        <strain evidence="3">wild</strain>
    </source>
</reference>
<feature type="compositionally biased region" description="Polar residues" evidence="1">
    <location>
        <begin position="76"/>
        <end position="85"/>
    </location>
</feature>
<feature type="compositionally biased region" description="Basic residues" evidence="1">
    <location>
        <begin position="48"/>
        <end position="75"/>
    </location>
</feature>
<keyword evidence="3" id="KW-1185">Reference proteome</keyword>
<sequence>METSTQLPDDITAVISLVESQPADWILTKRNDKYSIKMKWRQIERQKTVTKKRSSKARQDRKNRRRQAFLSRKKQQQSGDPTLNTEELETTAPPQMTRSWKYLRSPLIWKQELKINKSPGVDGIGKSFYTKFWNIIGEDLIEILNNVYLNGELTESMKTGLILLVYKNKGNRKDLKQWRPISVLCVDYKILTKFLSKNLSKVINKLLDKNQTGAGQEKLISGNHFGVYGLK</sequence>
<evidence type="ECO:0000256" key="1">
    <source>
        <dbReference type="SAM" id="MobiDB-lite"/>
    </source>
</evidence>
<dbReference type="PANTHER" id="PTHR19446">
    <property type="entry name" value="REVERSE TRANSCRIPTASES"/>
    <property type="match status" value="1"/>
</dbReference>